<evidence type="ECO:0000313" key="1">
    <source>
        <dbReference type="EMBL" id="VDI65628.1"/>
    </source>
</evidence>
<accession>A0A8B6GKJ3</accession>
<gene>
    <name evidence="1" type="ORF">MGAL_10B071145</name>
</gene>
<name>A0A8B6GKJ3_MYTGA</name>
<dbReference type="Proteomes" id="UP000596742">
    <property type="component" value="Unassembled WGS sequence"/>
</dbReference>
<dbReference type="AlphaFoldDB" id="A0A8B6GKJ3"/>
<dbReference type="EMBL" id="UYJE01008631">
    <property type="protein sequence ID" value="VDI65628.1"/>
    <property type="molecule type" value="Genomic_DNA"/>
</dbReference>
<evidence type="ECO:0000313" key="2">
    <source>
        <dbReference type="Proteomes" id="UP000596742"/>
    </source>
</evidence>
<reference evidence="1" key="1">
    <citation type="submission" date="2018-11" db="EMBL/GenBank/DDBJ databases">
        <authorList>
            <person name="Alioto T."/>
            <person name="Alioto T."/>
        </authorList>
    </citation>
    <scope>NUCLEOTIDE SEQUENCE</scope>
</reference>
<keyword evidence="2" id="KW-1185">Reference proteome</keyword>
<organism evidence="1 2">
    <name type="scientific">Mytilus galloprovincialis</name>
    <name type="common">Mediterranean mussel</name>
    <dbReference type="NCBI Taxonomy" id="29158"/>
    <lineage>
        <taxon>Eukaryota</taxon>
        <taxon>Metazoa</taxon>
        <taxon>Spiralia</taxon>
        <taxon>Lophotrochozoa</taxon>
        <taxon>Mollusca</taxon>
        <taxon>Bivalvia</taxon>
        <taxon>Autobranchia</taxon>
        <taxon>Pteriomorphia</taxon>
        <taxon>Mytilida</taxon>
        <taxon>Mytiloidea</taxon>
        <taxon>Mytilidae</taxon>
        <taxon>Mytilinae</taxon>
        <taxon>Mytilus</taxon>
    </lineage>
</organism>
<protein>
    <submittedName>
        <fullName evidence="1">Uncharacterized protein</fullName>
    </submittedName>
</protein>
<proteinExistence type="predicted"/>
<comment type="caution">
    <text evidence="1">The sequence shown here is derived from an EMBL/GenBank/DDBJ whole genome shotgun (WGS) entry which is preliminary data.</text>
</comment>
<dbReference type="OrthoDB" id="5984173at2759"/>
<sequence>MSDYGCESQFVCSFVNSTVQQCGLIEYKKTWPSRILPLTCCKDSVDSHLYKYSISRRSIDSESSLLKIRAGLFEEDDDTLTICPKHRFALGVGWRPSTLCSIGWKCTNSKSNLKGTITKEQSIFSQEISSCPTWNWIRGVFQDAEKNLFKEWQTRKTELNQMKTCKQTALAWTAWMTAYQNLCIHSHLNIQSGKIHRKVHLEKGKCR</sequence>